<comment type="caution">
    <text evidence="10">The sequence shown here is derived from an EMBL/GenBank/DDBJ whole genome shotgun (WGS) entry which is preliminary data.</text>
</comment>
<evidence type="ECO:0000256" key="4">
    <source>
        <dbReference type="ARBA" id="ARBA00022692"/>
    </source>
</evidence>
<dbReference type="PANTHER" id="PTHR48416:SF1">
    <property type="entry name" value="CYTOCHROME C OXIDASE SUBUNIT 6C"/>
    <property type="match status" value="1"/>
</dbReference>
<evidence type="ECO:0000313" key="11">
    <source>
        <dbReference type="Proteomes" id="UP000230233"/>
    </source>
</evidence>
<dbReference type="Gene3D" id="4.10.93.10">
    <property type="entry name" value="Mitochondrial cytochrome c oxidase subunit VIc/VIIs"/>
    <property type="match status" value="1"/>
</dbReference>
<dbReference type="PANTHER" id="PTHR48416">
    <property type="entry name" value="CYTOCHROME C OXIDASE SUBUNIT 6C"/>
    <property type="match status" value="1"/>
</dbReference>
<keyword evidence="7" id="KW-0496">Mitochondrion</keyword>
<dbReference type="SUPFAM" id="SSF81415">
    <property type="entry name" value="Mitochondrial cytochrome c oxidase subunit VIc"/>
    <property type="match status" value="1"/>
</dbReference>
<keyword evidence="4 9" id="KW-0812">Transmembrane</keyword>
<gene>
    <name evidence="10" type="primary">Cnig_chr_III.g8866</name>
    <name evidence="10" type="ORF">B9Z55_008866</name>
</gene>
<evidence type="ECO:0000313" key="10">
    <source>
        <dbReference type="EMBL" id="PIC41460.1"/>
    </source>
</evidence>
<evidence type="ECO:0000256" key="5">
    <source>
        <dbReference type="ARBA" id="ARBA00022792"/>
    </source>
</evidence>
<evidence type="ECO:0000256" key="1">
    <source>
        <dbReference type="ARBA" id="ARBA00004434"/>
    </source>
</evidence>
<protein>
    <submittedName>
        <fullName evidence="10">Uncharacterized protein</fullName>
    </submittedName>
</protein>
<evidence type="ECO:0000256" key="6">
    <source>
        <dbReference type="ARBA" id="ARBA00022989"/>
    </source>
</evidence>
<evidence type="ECO:0000256" key="8">
    <source>
        <dbReference type="ARBA" id="ARBA00023136"/>
    </source>
</evidence>
<dbReference type="InterPro" id="IPR037169">
    <property type="entry name" value="Cytochrome_c_oxidase_VIc_sf"/>
</dbReference>
<keyword evidence="8 9" id="KW-0472">Membrane</keyword>
<dbReference type="EMBL" id="PDUG01000003">
    <property type="protein sequence ID" value="PIC41460.1"/>
    <property type="molecule type" value="Genomic_DNA"/>
</dbReference>
<evidence type="ECO:0000256" key="2">
    <source>
        <dbReference type="ARBA" id="ARBA00004673"/>
    </source>
</evidence>
<dbReference type="STRING" id="1611254.A0A2G5UPN4"/>
<keyword evidence="11" id="KW-1185">Reference proteome</keyword>
<comment type="pathway">
    <text evidence="2">Energy metabolism; oxidative phosphorylation.</text>
</comment>
<dbReference type="OrthoDB" id="10051322at2759"/>
<comment type="similarity">
    <text evidence="3">Belongs to the cytochrome c oxidase subunit 6c family.</text>
</comment>
<sequence length="94" mass="10912">MFFPEKAMSATRNMLQTYGKRGIYVSLAAAIASTVAFNAFYVWPRHHKYEEFFANYDPYTRMKEICAANKGYMHTCPKELAKLYEEKGKSIAEH</sequence>
<dbReference type="GO" id="GO:0005743">
    <property type="term" value="C:mitochondrial inner membrane"/>
    <property type="evidence" value="ECO:0007669"/>
    <property type="project" value="UniProtKB-SubCell"/>
</dbReference>
<dbReference type="InterPro" id="IPR034884">
    <property type="entry name" value="Cytochrome_c_oxidase_VIc/VIIs"/>
</dbReference>
<evidence type="ECO:0000256" key="7">
    <source>
        <dbReference type="ARBA" id="ARBA00023128"/>
    </source>
</evidence>
<comment type="subcellular location">
    <subcellularLocation>
        <location evidence="1">Mitochondrion inner membrane</location>
        <topology evidence="1">Single-pass membrane protein</topology>
    </subcellularLocation>
</comment>
<reference evidence="11" key="1">
    <citation type="submission" date="2017-10" db="EMBL/GenBank/DDBJ databases">
        <title>Rapid genome shrinkage in a self-fertile nematode reveals novel sperm competition proteins.</title>
        <authorList>
            <person name="Yin D."/>
            <person name="Schwarz E.M."/>
            <person name="Thomas C.G."/>
            <person name="Felde R.L."/>
            <person name="Korf I.F."/>
            <person name="Cutter A.D."/>
            <person name="Schartner C.M."/>
            <person name="Ralston E.J."/>
            <person name="Meyer B.J."/>
            <person name="Haag E.S."/>
        </authorList>
    </citation>
    <scope>NUCLEOTIDE SEQUENCE [LARGE SCALE GENOMIC DNA]</scope>
    <source>
        <strain evidence="11">JU1422</strain>
    </source>
</reference>
<keyword evidence="6 9" id="KW-1133">Transmembrane helix</keyword>
<name>A0A2G5UPN4_9PELO</name>
<keyword evidence="5" id="KW-0999">Mitochondrion inner membrane</keyword>
<organism evidence="10 11">
    <name type="scientific">Caenorhabditis nigoni</name>
    <dbReference type="NCBI Taxonomy" id="1611254"/>
    <lineage>
        <taxon>Eukaryota</taxon>
        <taxon>Metazoa</taxon>
        <taxon>Ecdysozoa</taxon>
        <taxon>Nematoda</taxon>
        <taxon>Chromadorea</taxon>
        <taxon>Rhabditida</taxon>
        <taxon>Rhabditina</taxon>
        <taxon>Rhabditomorpha</taxon>
        <taxon>Rhabditoidea</taxon>
        <taxon>Rhabditidae</taxon>
        <taxon>Peloderinae</taxon>
        <taxon>Caenorhabditis</taxon>
    </lineage>
</organism>
<dbReference type="Proteomes" id="UP000230233">
    <property type="component" value="Chromosome III"/>
</dbReference>
<evidence type="ECO:0000256" key="3">
    <source>
        <dbReference type="ARBA" id="ARBA00007204"/>
    </source>
</evidence>
<proteinExistence type="inferred from homology"/>
<dbReference type="Pfam" id="PF02937">
    <property type="entry name" value="COX6C"/>
    <property type="match status" value="1"/>
</dbReference>
<evidence type="ECO:0000256" key="9">
    <source>
        <dbReference type="SAM" id="Phobius"/>
    </source>
</evidence>
<dbReference type="AlphaFoldDB" id="A0A2G5UPN4"/>
<feature type="transmembrane region" description="Helical" evidence="9">
    <location>
        <begin position="21"/>
        <end position="43"/>
    </location>
</feature>
<dbReference type="InterPro" id="IPR051389">
    <property type="entry name" value="Cytochrome_c_oxidase_VIc"/>
</dbReference>
<accession>A0A2G5UPN4</accession>